<keyword evidence="5 9" id="KW-0862">Zinc</keyword>
<feature type="domain" description="Peptidase M12A" evidence="12">
    <location>
        <begin position="100"/>
        <end position="211"/>
    </location>
</feature>
<feature type="binding site" evidence="9">
    <location>
        <position position="110"/>
    </location>
    <ligand>
        <name>Zn(2+)</name>
        <dbReference type="ChEBI" id="CHEBI:29105"/>
        <note>catalytic</note>
    </ligand>
</feature>
<dbReference type="PROSITE" id="PS51864">
    <property type="entry name" value="ASTACIN"/>
    <property type="match status" value="1"/>
</dbReference>
<gene>
    <name evidence="13" type="ORF">OESDEN_01215</name>
</gene>
<evidence type="ECO:0000259" key="12">
    <source>
        <dbReference type="PROSITE" id="PS51864"/>
    </source>
</evidence>
<evidence type="ECO:0000259" key="11">
    <source>
        <dbReference type="PROSITE" id="PS01180"/>
    </source>
</evidence>
<comment type="caution">
    <text evidence="8">Lacks conserved residue(s) required for the propagation of feature annotation.</text>
</comment>
<evidence type="ECO:0000256" key="9">
    <source>
        <dbReference type="PROSITE-ProRule" id="PRU01211"/>
    </source>
</evidence>
<evidence type="ECO:0000313" key="13">
    <source>
        <dbReference type="EMBL" id="KHJ98809.1"/>
    </source>
</evidence>
<evidence type="ECO:0000256" key="7">
    <source>
        <dbReference type="ARBA" id="ARBA00023157"/>
    </source>
</evidence>
<dbReference type="InterPro" id="IPR035914">
    <property type="entry name" value="Sperma_CUB_dom_sf"/>
</dbReference>
<dbReference type="Pfam" id="PF01400">
    <property type="entry name" value="Astacin"/>
    <property type="match status" value="1"/>
</dbReference>
<evidence type="ECO:0000256" key="4">
    <source>
        <dbReference type="ARBA" id="ARBA00022801"/>
    </source>
</evidence>
<sequence>LLKSGIFVLLLKNGRDVLCIVFFATGKRGCRSESATEIWFVFSRAPLLKTAFEYTEGTGVGRMLASSTRGPARTCRSEVDVKTYVHIRVRPYLVVNGRVQLGTICHELAHALGIYHTQSRYDRDSYVNVNYANIDSSQQYNFEKLTSATENHFGLGYDYGSVMHYSPYGFAINYNIPTMTARDTNYQNMMGQRETPLLYDVKQLNLMYNCASNSARCRSQPSCSNNGIVNSKTCTSCICPRAFTGTYCASLKGGTGSACNGQMISASSTSFVSLSASVGNGNDYRYYDTPYDCYWVIKAPTGRRIQFQIKSLNTNCMESCTWGGFEINYANLDLAGMFSTFTSSSNVVTIRGTSRYNNANMVFSYRVV</sequence>
<keyword evidence="3 9" id="KW-0479">Metal-binding</keyword>
<evidence type="ECO:0000256" key="10">
    <source>
        <dbReference type="RuleBase" id="RU361183"/>
    </source>
</evidence>
<evidence type="ECO:0000313" key="14">
    <source>
        <dbReference type="Proteomes" id="UP000053660"/>
    </source>
</evidence>
<dbReference type="GO" id="GO:0008270">
    <property type="term" value="F:zinc ion binding"/>
    <property type="evidence" value="ECO:0007669"/>
    <property type="project" value="UniProtKB-UniRule"/>
</dbReference>
<dbReference type="PANTHER" id="PTHR10127:SF875">
    <property type="entry name" value="ZINC METALLOPROTEINASE NAS-28"/>
    <property type="match status" value="1"/>
</dbReference>
<dbReference type="SMART" id="SM00235">
    <property type="entry name" value="ZnMc"/>
    <property type="match status" value="1"/>
</dbReference>
<organism evidence="13 14">
    <name type="scientific">Oesophagostomum dentatum</name>
    <name type="common">Nodular worm</name>
    <dbReference type="NCBI Taxonomy" id="61180"/>
    <lineage>
        <taxon>Eukaryota</taxon>
        <taxon>Metazoa</taxon>
        <taxon>Ecdysozoa</taxon>
        <taxon>Nematoda</taxon>
        <taxon>Chromadorea</taxon>
        <taxon>Rhabditida</taxon>
        <taxon>Rhabditina</taxon>
        <taxon>Rhabditomorpha</taxon>
        <taxon>Strongyloidea</taxon>
        <taxon>Strongylidae</taxon>
        <taxon>Oesophagostomum</taxon>
    </lineage>
</organism>
<accession>A0A0B1TNH2</accession>
<proteinExistence type="predicted"/>
<dbReference type="InterPro" id="IPR024079">
    <property type="entry name" value="MetalloPept_cat_dom_sf"/>
</dbReference>
<dbReference type="InterPro" id="IPR006026">
    <property type="entry name" value="Peptidase_Metallo"/>
</dbReference>
<keyword evidence="7" id="KW-1015">Disulfide bond</keyword>
<keyword evidence="14" id="KW-1185">Reference proteome</keyword>
<dbReference type="SUPFAM" id="SSF55486">
    <property type="entry name" value="Metalloproteases ('zincins'), catalytic domain"/>
    <property type="match status" value="1"/>
</dbReference>
<dbReference type="Gene3D" id="2.60.120.290">
    <property type="entry name" value="Spermadhesin, CUB domain"/>
    <property type="match status" value="1"/>
</dbReference>
<evidence type="ECO:0000256" key="6">
    <source>
        <dbReference type="ARBA" id="ARBA00023049"/>
    </source>
</evidence>
<dbReference type="SUPFAM" id="SSF49854">
    <property type="entry name" value="Spermadhesin, CUB domain"/>
    <property type="match status" value="1"/>
</dbReference>
<dbReference type="Gene3D" id="3.40.390.10">
    <property type="entry name" value="Collagenase (Catalytic Domain)"/>
    <property type="match status" value="1"/>
</dbReference>
<feature type="active site" evidence="9">
    <location>
        <position position="107"/>
    </location>
</feature>
<dbReference type="EMBL" id="KN549273">
    <property type="protein sequence ID" value="KHJ98809.1"/>
    <property type="molecule type" value="Genomic_DNA"/>
</dbReference>
<feature type="non-terminal residue" evidence="13">
    <location>
        <position position="1"/>
    </location>
</feature>
<dbReference type="EC" id="3.4.24.-" evidence="10"/>
<dbReference type="OrthoDB" id="5819035at2759"/>
<evidence type="ECO:0000256" key="3">
    <source>
        <dbReference type="ARBA" id="ARBA00022723"/>
    </source>
</evidence>
<dbReference type="InterPro" id="IPR000859">
    <property type="entry name" value="CUB_dom"/>
</dbReference>
<evidence type="ECO:0000256" key="2">
    <source>
        <dbReference type="ARBA" id="ARBA00022670"/>
    </source>
</evidence>
<dbReference type="GO" id="GO:0006508">
    <property type="term" value="P:proteolysis"/>
    <property type="evidence" value="ECO:0007669"/>
    <property type="project" value="UniProtKB-KW"/>
</dbReference>
<dbReference type="Proteomes" id="UP000053660">
    <property type="component" value="Unassembled WGS sequence"/>
</dbReference>
<reference evidence="13 14" key="1">
    <citation type="submission" date="2014-03" db="EMBL/GenBank/DDBJ databases">
        <title>Draft genome of the hookworm Oesophagostomum dentatum.</title>
        <authorList>
            <person name="Mitreva M."/>
        </authorList>
    </citation>
    <scope>NUCLEOTIDE SEQUENCE [LARGE SCALE GENOMIC DNA]</scope>
    <source>
        <strain evidence="13 14">OD-Hann</strain>
    </source>
</reference>
<dbReference type="AlphaFoldDB" id="A0A0B1TNH2"/>
<dbReference type="PRINTS" id="PR00480">
    <property type="entry name" value="ASTACIN"/>
</dbReference>
<comment type="cofactor">
    <cofactor evidence="9 10">
        <name>Zn(2+)</name>
        <dbReference type="ChEBI" id="CHEBI:29105"/>
    </cofactor>
    <text evidence="9 10">Binds 1 zinc ion per subunit.</text>
</comment>
<feature type="binding site" evidence="9">
    <location>
        <position position="116"/>
    </location>
    <ligand>
        <name>Zn(2+)</name>
        <dbReference type="ChEBI" id="CHEBI:29105"/>
        <note>catalytic</note>
    </ligand>
</feature>
<name>A0A0B1TNH2_OESDE</name>
<keyword evidence="2 9" id="KW-0645">Protease</keyword>
<dbReference type="PANTHER" id="PTHR10127">
    <property type="entry name" value="DISCOIDIN, CUB, EGF, LAMININ , AND ZINC METALLOPROTEASE DOMAIN CONTAINING"/>
    <property type="match status" value="1"/>
</dbReference>
<evidence type="ECO:0000256" key="1">
    <source>
        <dbReference type="ARBA" id="ARBA00022536"/>
    </source>
</evidence>
<evidence type="ECO:0000256" key="8">
    <source>
        <dbReference type="PROSITE-ProRule" id="PRU00059"/>
    </source>
</evidence>
<protein>
    <recommendedName>
        <fullName evidence="10">Metalloendopeptidase</fullName>
        <ecNumber evidence="10">3.4.24.-</ecNumber>
    </recommendedName>
</protein>
<keyword evidence="4 9" id="KW-0378">Hydrolase</keyword>
<evidence type="ECO:0000256" key="5">
    <source>
        <dbReference type="ARBA" id="ARBA00022833"/>
    </source>
</evidence>
<keyword evidence="6 9" id="KW-0482">Metalloprotease</keyword>
<dbReference type="InterPro" id="IPR001506">
    <property type="entry name" value="Peptidase_M12A"/>
</dbReference>
<feature type="domain" description="CUB" evidence="11">
    <location>
        <begin position="259"/>
        <end position="368"/>
    </location>
</feature>
<keyword evidence="1" id="KW-0245">EGF-like domain</keyword>
<feature type="binding site" evidence="9">
    <location>
        <position position="106"/>
    </location>
    <ligand>
        <name>Zn(2+)</name>
        <dbReference type="ChEBI" id="CHEBI:29105"/>
        <note>catalytic</note>
    </ligand>
</feature>
<dbReference type="PROSITE" id="PS01180">
    <property type="entry name" value="CUB"/>
    <property type="match status" value="1"/>
</dbReference>
<dbReference type="GO" id="GO:0004222">
    <property type="term" value="F:metalloendopeptidase activity"/>
    <property type="evidence" value="ECO:0007669"/>
    <property type="project" value="UniProtKB-UniRule"/>
</dbReference>